<evidence type="ECO:0000256" key="2">
    <source>
        <dbReference type="PROSITE-ProRule" id="PRU00335"/>
    </source>
</evidence>
<feature type="DNA-binding region" description="H-T-H motif" evidence="2">
    <location>
        <begin position="36"/>
        <end position="55"/>
    </location>
</feature>
<dbReference type="Proteomes" id="UP000321787">
    <property type="component" value="Unassembled WGS sequence"/>
</dbReference>
<dbReference type="PANTHER" id="PTHR30328:SF54">
    <property type="entry name" value="HTH-TYPE TRANSCRIPTIONAL REPRESSOR SCO4008"/>
    <property type="match status" value="1"/>
</dbReference>
<protein>
    <submittedName>
        <fullName evidence="4">TetR family transcriptional regulator</fullName>
    </submittedName>
</protein>
<sequence>MIIKQSGRPKGESEVREKLIFHARELFVSMPYNKVSTRLIATNANVNIAMIRYYFGNKEGLFEAMFKETIAPVTLKFQRLLKDDTEQDLVGLMRAYYKAMIKVPAFPKLILRIMDAESEQQAKLQQIIIGILQPMQNKLFDPQKSKALFKNGVDPIKACLSLMSLMIFPFLAPKKMLELHNIELNETFLMELLEHNIRLLSEGLLKNKRDTDNENE</sequence>
<comment type="caution">
    <text evidence="4">The sequence shown here is derived from an EMBL/GenBank/DDBJ whole genome shotgun (WGS) entry which is preliminary data.</text>
</comment>
<dbReference type="InterPro" id="IPR009057">
    <property type="entry name" value="Homeodomain-like_sf"/>
</dbReference>
<dbReference type="PANTHER" id="PTHR30328">
    <property type="entry name" value="TRANSCRIPTIONAL REPRESSOR"/>
    <property type="match status" value="1"/>
</dbReference>
<dbReference type="InterPro" id="IPR001647">
    <property type="entry name" value="HTH_TetR"/>
</dbReference>
<accession>A0A510UIE8</accession>
<evidence type="ECO:0000259" key="3">
    <source>
        <dbReference type="PROSITE" id="PS50977"/>
    </source>
</evidence>
<dbReference type="EMBL" id="BJTZ01000014">
    <property type="protein sequence ID" value="GEK14319.1"/>
    <property type="molecule type" value="Genomic_DNA"/>
</dbReference>
<evidence type="ECO:0000313" key="5">
    <source>
        <dbReference type="Proteomes" id="UP000321787"/>
    </source>
</evidence>
<gene>
    <name evidence="4" type="ORF">AFI02nite_23550</name>
</gene>
<dbReference type="AlphaFoldDB" id="A0A510UIE8"/>
<keyword evidence="1 2" id="KW-0238">DNA-binding</keyword>
<feature type="domain" description="HTH tetR-type" evidence="3">
    <location>
        <begin position="13"/>
        <end position="73"/>
    </location>
</feature>
<name>A0A510UIE8_ALIFS</name>
<evidence type="ECO:0000313" key="4">
    <source>
        <dbReference type="EMBL" id="GEK14319.1"/>
    </source>
</evidence>
<dbReference type="SUPFAM" id="SSF46689">
    <property type="entry name" value="Homeodomain-like"/>
    <property type="match status" value="1"/>
</dbReference>
<dbReference type="PROSITE" id="PS50977">
    <property type="entry name" value="HTH_TETR_2"/>
    <property type="match status" value="1"/>
</dbReference>
<dbReference type="InterPro" id="IPR050109">
    <property type="entry name" value="HTH-type_TetR-like_transc_reg"/>
</dbReference>
<organism evidence="4 5">
    <name type="scientific">Aliivibrio fischeri</name>
    <name type="common">Vibrio fischeri</name>
    <dbReference type="NCBI Taxonomy" id="668"/>
    <lineage>
        <taxon>Bacteria</taxon>
        <taxon>Pseudomonadati</taxon>
        <taxon>Pseudomonadota</taxon>
        <taxon>Gammaproteobacteria</taxon>
        <taxon>Vibrionales</taxon>
        <taxon>Vibrionaceae</taxon>
        <taxon>Aliivibrio</taxon>
    </lineage>
</organism>
<reference evidence="4 5" key="1">
    <citation type="submission" date="2019-07" db="EMBL/GenBank/DDBJ databases">
        <title>Whole genome shotgun sequence of Aliivibrio fischeri NBRC 101058.</title>
        <authorList>
            <person name="Hosoyama A."/>
            <person name="Uohara A."/>
            <person name="Ohji S."/>
            <person name="Ichikawa N."/>
        </authorList>
    </citation>
    <scope>NUCLEOTIDE SEQUENCE [LARGE SCALE GENOMIC DNA]</scope>
    <source>
        <strain evidence="4 5">NBRC 101058</strain>
    </source>
</reference>
<dbReference type="GO" id="GO:0003677">
    <property type="term" value="F:DNA binding"/>
    <property type="evidence" value="ECO:0007669"/>
    <property type="project" value="UniProtKB-UniRule"/>
</dbReference>
<proteinExistence type="predicted"/>
<dbReference type="Gene3D" id="1.10.357.10">
    <property type="entry name" value="Tetracycline Repressor, domain 2"/>
    <property type="match status" value="1"/>
</dbReference>
<dbReference type="Pfam" id="PF00440">
    <property type="entry name" value="TetR_N"/>
    <property type="match status" value="1"/>
</dbReference>
<evidence type="ECO:0000256" key="1">
    <source>
        <dbReference type="ARBA" id="ARBA00023125"/>
    </source>
</evidence>